<dbReference type="GO" id="GO:0006508">
    <property type="term" value="P:proteolysis"/>
    <property type="evidence" value="ECO:0007669"/>
    <property type="project" value="UniProtKB-KW"/>
</dbReference>
<organism evidence="6 7">
    <name type="scientific">Trichechus manatus latirostris</name>
    <name type="common">Florida manatee</name>
    <dbReference type="NCBI Taxonomy" id="127582"/>
    <lineage>
        <taxon>Eukaryota</taxon>
        <taxon>Metazoa</taxon>
        <taxon>Chordata</taxon>
        <taxon>Craniata</taxon>
        <taxon>Vertebrata</taxon>
        <taxon>Euteleostomi</taxon>
        <taxon>Mammalia</taxon>
        <taxon>Eutheria</taxon>
        <taxon>Afrotheria</taxon>
        <taxon>Sirenia</taxon>
        <taxon>Trichechidae</taxon>
        <taxon>Trichechus</taxon>
    </lineage>
</organism>
<keyword evidence="6" id="KW-1185">Reference proteome</keyword>
<dbReference type="RefSeq" id="XP_023595891.1">
    <property type="nucleotide sequence ID" value="XM_023740123.1"/>
</dbReference>
<keyword evidence="2 7" id="KW-0645">Protease</keyword>
<evidence type="ECO:0000256" key="3">
    <source>
        <dbReference type="ARBA" id="ARBA00022729"/>
    </source>
</evidence>
<evidence type="ECO:0000313" key="7">
    <source>
        <dbReference type="RefSeq" id="XP_023595891.1"/>
    </source>
</evidence>
<keyword evidence="5" id="KW-0325">Glycoprotein</keyword>
<dbReference type="PANTHER" id="PTHR11010">
    <property type="entry name" value="PROTEASE S28 PRO-X CARBOXYPEPTIDASE-RELATED"/>
    <property type="match status" value="1"/>
</dbReference>
<dbReference type="AlphaFoldDB" id="A0A2Y9RQD7"/>
<dbReference type="GeneID" id="101359920"/>
<name>A0A2Y9RQD7_TRIMA</name>
<gene>
    <name evidence="7" type="primary">LOC101359920</name>
</gene>
<protein>
    <submittedName>
        <fullName evidence="7">Serine protease K12H4.7</fullName>
    </submittedName>
</protein>
<dbReference type="PANTHER" id="PTHR11010:SF117">
    <property type="entry name" value="SERINE PROTEASE 16"/>
    <property type="match status" value="1"/>
</dbReference>
<dbReference type="SUPFAM" id="SSF53474">
    <property type="entry name" value="alpha/beta-Hydrolases"/>
    <property type="match status" value="1"/>
</dbReference>
<dbReference type="GO" id="GO:0008239">
    <property type="term" value="F:dipeptidyl-peptidase activity"/>
    <property type="evidence" value="ECO:0007669"/>
    <property type="project" value="TreeGrafter"/>
</dbReference>
<evidence type="ECO:0000256" key="1">
    <source>
        <dbReference type="ARBA" id="ARBA00011079"/>
    </source>
</evidence>
<proteinExistence type="inferred from homology"/>
<dbReference type="GO" id="GO:0070008">
    <property type="term" value="F:serine-type exopeptidase activity"/>
    <property type="evidence" value="ECO:0007669"/>
    <property type="project" value="InterPro"/>
</dbReference>
<dbReference type="Proteomes" id="UP000248480">
    <property type="component" value="Unplaced"/>
</dbReference>
<dbReference type="InterPro" id="IPR029058">
    <property type="entry name" value="AB_hydrolase_fold"/>
</dbReference>
<dbReference type="InterPro" id="IPR042269">
    <property type="entry name" value="Ser_carbopepase_S28_SKS"/>
</dbReference>
<keyword evidence="3" id="KW-0732">Signal</keyword>
<evidence type="ECO:0000313" key="6">
    <source>
        <dbReference type="Proteomes" id="UP000248480"/>
    </source>
</evidence>
<dbReference type="InParanoid" id="A0A2Y9RQD7"/>
<accession>A0A2Y9RQD7</accession>
<dbReference type="KEGG" id="tmu:101359920"/>
<evidence type="ECO:0000256" key="2">
    <source>
        <dbReference type="ARBA" id="ARBA00022670"/>
    </source>
</evidence>
<sequence length="235" mass="26509">MARLPLTYFGQVIRGDPSPEKDIMLGKRYFINDAFYKPGGPIFLMIEGALTADIYHLSVSNTWVTYAERLGALCLLLEHRFYGLSQPTGVFFFFFFCFNCRDLSTASLRYLSSRQALADIVNFQTEAAKKTGLTTNKWVVFGCSYGGSLAVWSRIKHPDLFAAAVGSSAPMLAKANFYEYFEGVQRSLGTHSSECLKAVKETFDKVVKMLKHQKYYSKLKSDFRYISVNSCESDA</sequence>
<dbReference type="InterPro" id="IPR008758">
    <property type="entry name" value="Peptidase_S28"/>
</dbReference>
<evidence type="ECO:0000256" key="5">
    <source>
        <dbReference type="ARBA" id="ARBA00023180"/>
    </source>
</evidence>
<dbReference type="Gene3D" id="1.20.120.980">
    <property type="entry name" value="Serine carboxypeptidase S28, SKS domain"/>
    <property type="match status" value="1"/>
</dbReference>
<keyword evidence="4" id="KW-0378">Hydrolase</keyword>
<comment type="similarity">
    <text evidence="1">Belongs to the peptidase S28 family.</text>
</comment>
<reference evidence="7" key="1">
    <citation type="submission" date="2025-08" db="UniProtKB">
        <authorList>
            <consortium name="RefSeq"/>
        </authorList>
    </citation>
    <scope>IDENTIFICATION</scope>
</reference>
<dbReference type="Gene3D" id="3.40.50.1820">
    <property type="entry name" value="alpha/beta hydrolase"/>
    <property type="match status" value="1"/>
</dbReference>
<dbReference type="Pfam" id="PF05577">
    <property type="entry name" value="Peptidase_S28"/>
    <property type="match status" value="1"/>
</dbReference>
<evidence type="ECO:0000256" key="4">
    <source>
        <dbReference type="ARBA" id="ARBA00022801"/>
    </source>
</evidence>